<protein>
    <submittedName>
        <fullName evidence="2">Uncharacterized protein</fullName>
    </submittedName>
</protein>
<evidence type="ECO:0000256" key="1">
    <source>
        <dbReference type="SAM" id="Phobius"/>
    </source>
</evidence>
<organism evidence="2 3">
    <name type="scientific">Staurois parvus</name>
    <dbReference type="NCBI Taxonomy" id="386267"/>
    <lineage>
        <taxon>Eukaryota</taxon>
        <taxon>Metazoa</taxon>
        <taxon>Chordata</taxon>
        <taxon>Craniata</taxon>
        <taxon>Vertebrata</taxon>
        <taxon>Euteleostomi</taxon>
        <taxon>Amphibia</taxon>
        <taxon>Batrachia</taxon>
        <taxon>Anura</taxon>
        <taxon>Neobatrachia</taxon>
        <taxon>Ranoidea</taxon>
        <taxon>Ranidae</taxon>
        <taxon>Staurois</taxon>
    </lineage>
</organism>
<name>A0ABN9CCC7_9NEOB</name>
<evidence type="ECO:0000313" key="2">
    <source>
        <dbReference type="EMBL" id="CAI9556891.1"/>
    </source>
</evidence>
<keyword evidence="3" id="KW-1185">Reference proteome</keyword>
<gene>
    <name evidence="2" type="ORF">SPARVUS_LOCUS4606241</name>
</gene>
<comment type="caution">
    <text evidence="2">The sequence shown here is derived from an EMBL/GenBank/DDBJ whole genome shotgun (WGS) entry which is preliminary data.</text>
</comment>
<keyword evidence="1" id="KW-0812">Transmembrane</keyword>
<reference evidence="2" key="1">
    <citation type="submission" date="2023-05" db="EMBL/GenBank/DDBJ databases">
        <authorList>
            <person name="Stuckert A."/>
        </authorList>
    </citation>
    <scope>NUCLEOTIDE SEQUENCE</scope>
</reference>
<proteinExistence type="predicted"/>
<keyword evidence="1" id="KW-0472">Membrane</keyword>
<feature type="transmembrane region" description="Helical" evidence="1">
    <location>
        <begin position="22"/>
        <end position="46"/>
    </location>
</feature>
<dbReference type="EMBL" id="CATNWA010008788">
    <property type="protein sequence ID" value="CAI9556891.1"/>
    <property type="molecule type" value="Genomic_DNA"/>
</dbReference>
<keyword evidence="1" id="KW-1133">Transmembrane helix</keyword>
<sequence>MALGRKGLTWGNQRVNSVLCAIVHYGMCLCFTVSTLLCMVVLCTAMQSSVQELTGRRTVLFTNSSHS</sequence>
<dbReference type="Proteomes" id="UP001162483">
    <property type="component" value="Unassembled WGS sequence"/>
</dbReference>
<accession>A0ABN9CCC7</accession>
<evidence type="ECO:0000313" key="3">
    <source>
        <dbReference type="Proteomes" id="UP001162483"/>
    </source>
</evidence>
<feature type="non-terminal residue" evidence="2">
    <location>
        <position position="67"/>
    </location>
</feature>